<evidence type="ECO:0000313" key="4">
    <source>
        <dbReference type="EMBL" id="WTS13825.1"/>
    </source>
</evidence>
<proteinExistence type="predicted"/>
<evidence type="ECO:0000256" key="1">
    <source>
        <dbReference type="SAM" id="MobiDB-lite"/>
    </source>
</evidence>
<feature type="region of interest" description="Disordered" evidence="1">
    <location>
        <begin position="453"/>
        <end position="497"/>
    </location>
</feature>
<gene>
    <name evidence="4" type="ORF">OHU69_23890</name>
</gene>
<keyword evidence="2" id="KW-0472">Membrane</keyword>
<evidence type="ECO:0000256" key="3">
    <source>
        <dbReference type="SAM" id="SignalP"/>
    </source>
</evidence>
<organism evidence="4">
    <name type="scientific">Streptomyces sp. NBC_00119</name>
    <dbReference type="NCBI Taxonomy" id="2975659"/>
    <lineage>
        <taxon>Bacteria</taxon>
        <taxon>Bacillati</taxon>
        <taxon>Actinomycetota</taxon>
        <taxon>Actinomycetes</taxon>
        <taxon>Kitasatosporales</taxon>
        <taxon>Streptomycetaceae</taxon>
        <taxon>Streptomyces</taxon>
    </lineage>
</organism>
<feature type="transmembrane region" description="Helical" evidence="2">
    <location>
        <begin position="506"/>
        <end position="527"/>
    </location>
</feature>
<sequence length="533" mass="53215">MAAATAAIALTGVGLTSATARAADGPPPPTQPYAVITAPAQIAVPASGTAIAPEVGYGFSDDGVDGLPLPENAKLVIDASGLKGIATIKAKNAQCTTDGAVVTCLDNGNLHGPFEPFTLSAVAGTKPGDTGTLRYEVTADKATPDTETSKVVIGSPKIQVAALPARSGLTPGQSVDYPVVLRNTGDLPTEQITVRLTGSPGVTFAGKHSNCLYLPGDFGRDDADVTCVFKTAIAPGDTVGFSDPLEGSLGKDAFHTWTDITAEALPASSGTDTGGTPGEGTALTLTPATGKDFADSHRVTYDADNAADLLAVGAVLAPGEKGSTHPLAFGLRNAGPAVVAHPDGKPVAYAEVTLPEGVVAKSVRVDEEPDDQASGNCYTYTGGKTSPFEPGHRRYLCPDTVSEESGDGQMYRFQVGYEKDLAAGAARGTVTVRPGDGIVLNDPDQSNDEAAITVGASSSPSPSPSPSASGGSATPSPSASATASVTSGGSGTSGTSGSMAATGAGFLPWLAAAAAAALGVGAIVFAMSRRRAE</sequence>
<reference evidence="4" key="1">
    <citation type="submission" date="2022-10" db="EMBL/GenBank/DDBJ databases">
        <title>The complete genomes of actinobacterial strains from the NBC collection.</title>
        <authorList>
            <person name="Joergensen T.S."/>
            <person name="Alvarez Arevalo M."/>
            <person name="Sterndorff E.B."/>
            <person name="Faurdal D."/>
            <person name="Vuksanovic O."/>
            <person name="Mourched A.-S."/>
            <person name="Charusanti P."/>
            <person name="Shaw S."/>
            <person name="Blin K."/>
            <person name="Weber T."/>
        </authorList>
    </citation>
    <scope>NUCLEOTIDE SEQUENCE</scope>
    <source>
        <strain evidence="4">NBC_00119</strain>
    </source>
</reference>
<accession>A0AAU1U8M4</accession>
<keyword evidence="3" id="KW-0732">Signal</keyword>
<name>A0AAU1U8M4_9ACTN</name>
<dbReference type="AlphaFoldDB" id="A0AAU1U8M4"/>
<keyword evidence="2" id="KW-1133">Transmembrane helix</keyword>
<feature type="chain" id="PRO_5043356343" description="Peptidase" evidence="3">
    <location>
        <begin position="23"/>
        <end position="533"/>
    </location>
</feature>
<feature type="region of interest" description="Disordered" evidence="1">
    <location>
        <begin position="265"/>
        <end position="289"/>
    </location>
</feature>
<keyword evidence="2" id="KW-0812">Transmembrane</keyword>
<feature type="signal peptide" evidence="3">
    <location>
        <begin position="1"/>
        <end position="22"/>
    </location>
</feature>
<protein>
    <recommendedName>
        <fullName evidence="5">Peptidase</fullName>
    </recommendedName>
</protein>
<feature type="compositionally biased region" description="Low complexity" evidence="1">
    <location>
        <begin position="455"/>
        <end position="487"/>
    </location>
</feature>
<evidence type="ECO:0000256" key="2">
    <source>
        <dbReference type="SAM" id="Phobius"/>
    </source>
</evidence>
<evidence type="ECO:0008006" key="5">
    <source>
        <dbReference type="Google" id="ProtNLM"/>
    </source>
</evidence>
<dbReference type="EMBL" id="CP108195">
    <property type="protein sequence ID" value="WTS13825.1"/>
    <property type="molecule type" value="Genomic_DNA"/>
</dbReference>